<dbReference type="AlphaFoldDB" id="A0A8S1EBA0"/>
<evidence type="ECO:0000256" key="1">
    <source>
        <dbReference type="SAM" id="Coils"/>
    </source>
</evidence>
<name>A0A8S1EBA0_9PELO</name>
<accession>A0A8S1EBA0</accession>
<comment type="caution">
    <text evidence="2">The sequence shown here is derived from an EMBL/GenBank/DDBJ whole genome shotgun (WGS) entry which is preliminary data.</text>
</comment>
<keyword evidence="1" id="KW-0175">Coiled coil</keyword>
<evidence type="ECO:0000313" key="2">
    <source>
        <dbReference type="EMBL" id="CAB3398828.1"/>
    </source>
</evidence>
<organism evidence="2 3">
    <name type="scientific">Caenorhabditis bovis</name>
    <dbReference type="NCBI Taxonomy" id="2654633"/>
    <lineage>
        <taxon>Eukaryota</taxon>
        <taxon>Metazoa</taxon>
        <taxon>Ecdysozoa</taxon>
        <taxon>Nematoda</taxon>
        <taxon>Chromadorea</taxon>
        <taxon>Rhabditida</taxon>
        <taxon>Rhabditina</taxon>
        <taxon>Rhabditomorpha</taxon>
        <taxon>Rhabditoidea</taxon>
        <taxon>Rhabditidae</taxon>
        <taxon>Peloderinae</taxon>
        <taxon>Caenorhabditis</taxon>
    </lineage>
</organism>
<feature type="coiled-coil region" evidence="1">
    <location>
        <begin position="129"/>
        <end position="192"/>
    </location>
</feature>
<protein>
    <submittedName>
        <fullName evidence="2">Uncharacterized protein</fullName>
    </submittedName>
</protein>
<sequence length="387" mass="43818">MSRETVRKLEKLRLNDEHVEKLAITKKIQNELNAASDEKQLSYYRKTLEAAQQVEKELVENGTNRIIMIRKETDENTNSAIKEMREQSQKEIAVMKETAEGSTAVLKETKDGLEKLISKSQKEFVELGAQNRKDEKEAKEANAKKIESEEIRKMGIEKQSNTEIMGLKKEQLVAEKQNAQKYREEHEKLTNDKVASYREVAIQRNEMTTAFIGHAVTNIKARKIAEVNSEIQKIRANVEAVTRALPTIKERFSKMANSEADRTLDFQFARNELNILNSSINGFSSLISNVKLKLSRCSSLAESQTLHAQLNALSAAIKGDYYKLYSQISAHISKREIADENTLNGFEMAVHSICTLANDCQFCQEINMEDHVQQNTLSIKASPSSSA</sequence>
<dbReference type="Proteomes" id="UP000494206">
    <property type="component" value="Unassembled WGS sequence"/>
</dbReference>
<keyword evidence="3" id="KW-1185">Reference proteome</keyword>
<evidence type="ECO:0000313" key="3">
    <source>
        <dbReference type="Proteomes" id="UP000494206"/>
    </source>
</evidence>
<gene>
    <name evidence="2" type="ORF">CBOVIS_LOCUS2064</name>
</gene>
<reference evidence="2 3" key="1">
    <citation type="submission" date="2020-04" db="EMBL/GenBank/DDBJ databases">
        <authorList>
            <person name="Laetsch R D."/>
            <person name="Stevens L."/>
            <person name="Kumar S."/>
            <person name="Blaxter L. M."/>
        </authorList>
    </citation>
    <scope>NUCLEOTIDE SEQUENCE [LARGE SCALE GENOMIC DNA]</scope>
</reference>
<dbReference type="EMBL" id="CADEPM010000001">
    <property type="protein sequence ID" value="CAB3398828.1"/>
    <property type="molecule type" value="Genomic_DNA"/>
</dbReference>
<proteinExistence type="predicted"/>